<evidence type="ECO:0000313" key="3">
    <source>
        <dbReference type="Proteomes" id="UP001229251"/>
    </source>
</evidence>
<protein>
    <submittedName>
        <fullName evidence="2">S4 domain-containing protein YaaA</fullName>
    </submittedName>
</protein>
<dbReference type="AlphaFoldDB" id="A0AAJ1V5R9"/>
<comment type="caution">
    <text evidence="2">The sequence shown here is derived from an EMBL/GenBank/DDBJ whole genome shotgun (WGS) entry which is preliminary data.</text>
</comment>
<gene>
    <name evidence="2" type="primary">yaaA</name>
    <name evidence="2" type="ORF">QP433_05270</name>
</gene>
<dbReference type="SUPFAM" id="SSF55174">
    <property type="entry name" value="Alpha-L RNA-binding motif"/>
    <property type="match status" value="1"/>
</dbReference>
<dbReference type="RefSeq" id="WP_070609312.1">
    <property type="nucleotide sequence ID" value="NZ_JASOOE010000008.1"/>
</dbReference>
<dbReference type="NCBIfam" id="TIGR02988">
    <property type="entry name" value="YaaA_near_RecF"/>
    <property type="match status" value="1"/>
</dbReference>
<evidence type="ECO:0000313" key="2">
    <source>
        <dbReference type="EMBL" id="MDK7187384.1"/>
    </source>
</evidence>
<dbReference type="Gene3D" id="3.10.290.10">
    <property type="entry name" value="RNA-binding S4 domain"/>
    <property type="match status" value="1"/>
</dbReference>
<evidence type="ECO:0000256" key="1">
    <source>
        <dbReference type="PROSITE-ProRule" id="PRU00182"/>
    </source>
</evidence>
<dbReference type="PROSITE" id="PS50889">
    <property type="entry name" value="S4"/>
    <property type="match status" value="1"/>
</dbReference>
<dbReference type="Pfam" id="PF13275">
    <property type="entry name" value="S4_2"/>
    <property type="match status" value="1"/>
</dbReference>
<dbReference type="CDD" id="cd00165">
    <property type="entry name" value="S4"/>
    <property type="match status" value="1"/>
</dbReference>
<reference evidence="2" key="1">
    <citation type="submission" date="2023-05" db="EMBL/GenBank/DDBJ databases">
        <title>Cataloging the Phylogenetic Diversity of Human Bladder Bacteria.</title>
        <authorList>
            <person name="Du J."/>
        </authorList>
    </citation>
    <scope>NUCLEOTIDE SEQUENCE</scope>
    <source>
        <strain evidence="2">UMB1231</strain>
    </source>
</reference>
<organism evidence="2 3">
    <name type="scientific">Facklamia hominis</name>
    <dbReference type="NCBI Taxonomy" id="178214"/>
    <lineage>
        <taxon>Bacteria</taxon>
        <taxon>Bacillati</taxon>
        <taxon>Bacillota</taxon>
        <taxon>Bacilli</taxon>
        <taxon>Lactobacillales</taxon>
        <taxon>Aerococcaceae</taxon>
        <taxon>Facklamia</taxon>
    </lineage>
</organism>
<accession>A0AAJ1V5R9</accession>
<proteinExistence type="predicted"/>
<keyword evidence="1" id="KW-0694">RNA-binding</keyword>
<dbReference type="EMBL" id="JASOOE010000008">
    <property type="protein sequence ID" value="MDK7187384.1"/>
    <property type="molecule type" value="Genomic_DNA"/>
</dbReference>
<dbReference type="Proteomes" id="UP001229251">
    <property type="component" value="Unassembled WGS sequence"/>
</dbReference>
<dbReference type="InterPro" id="IPR014330">
    <property type="entry name" value="RNA-bd_S4-rel_YaaA"/>
</dbReference>
<dbReference type="InterPro" id="IPR036986">
    <property type="entry name" value="S4_RNA-bd_sf"/>
</dbReference>
<sequence length="77" mass="8934">MKEEKLIITNDLITLGQLLKELSLISSGGMAKHYLNEHLVLVNDEVENRRGRKLYPQDRVNFIDESLIILIKREDSN</sequence>
<name>A0AAJ1V5R9_9LACT</name>
<dbReference type="GO" id="GO:0003723">
    <property type="term" value="F:RNA binding"/>
    <property type="evidence" value="ECO:0007669"/>
    <property type="project" value="UniProtKB-KW"/>
</dbReference>